<comment type="cofactor">
    <cofactor evidence="1">
        <name>Zn(2+)</name>
        <dbReference type="ChEBI" id="CHEBI:29105"/>
    </cofactor>
</comment>
<sequence>MMLGCCSAVNPCSHQQRDPNSLCDICCQASGIVMPKTDRRNQDWWDNYFLDLAEAVAYASKDPSTKVGAVIVRPDRTVASMGYNGFPRGIKDSDERLNDRPTKYSMVVHAEPNAILSAREPVRGYSIYTTLFTCADCAKLIIQAGIKKVVSPTYDIERWEKSLTLSKQLFTEAGVEFKLIDRAI</sequence>
<dbReference type="InterPro" id="IPR035105">
    <property type="entry name" value="Deoxycytidylate_deaminase_dom"/>
</dbReference>
<dbReference type="PROSITE" id="PS51747">
    <property type="entry name" value="CYT_DCMP_DEAMINASES_2"/>
    <property type="match status" value="1"/>
</dbReference>
<name>A0ABY0QHJ9_9BRAD</name>
<reference evidence="5 6" key="1">
    <citation type="submission" date="2016-10" db="EMBL/GenBank/DDBJ databases">
        <authorList>
            <person name="Varghese N."/>
            <person name="Submissions S."/>
        </authorList>
    </citation>
    <scope>NUCLEOTIDE SEQUENCE [LARGE SCALE GENOMIC DNA]</scope>
    <source>
        <strain evidence="5 6">GAS524</strain>
    </source>
</reference>
<dbReference type="InterPro" id="IPR016193">
    <property type="entry name" value="Cytidine_deaminase-like"/>
</dbReference>
<dbReference type="Pfam" id="PF00383">
    <property type="entry name" value="dCMP_cyt_deam_1"/>
    <property type="match status" value="1"/>
</dbReference>
<keyword evidence="6" id="KW-1185">Reference proteome</keyword>
<gene>
    <name evidence="4" type="ORF">SAMN05444163_7996</name>
    <name evidence="5" type="ORF">SAMN05444163_8189</name>
</gene>
<organism evidence="5 6">
    <name type="scientific">Bradyrhizobium ottawaense</name>
    <dbReference type="NCBI Taxonomy" id="931866"/>
    <lineage>
        <taxon>Bacteria</taxon>
        <taxon>Pseudomonadati</taxon>
        <taxon>Pseudomonadota</taxon>
        <taxon>Alphaproteobacteria</taxon>
        <taxon>Hyphomicrobiales</taxon>
        <taxon>Nitrobacteraceae</taxon>
        <taxon>Bradyrhizobium</taxon>
    </lineage>
</organism>
<accession>A0ABY0QHJ9</accession>
<evidence type="ECO:0000313" key="6">
    <source>
        <dbReference type="Proteomes" id="UP000198803"/>
    </source>
</evidence>
<dbReference type="EMBL" id="LT629693">
    <property type="protein sequence ID" value="SDK46894.1"/>
    <property type="molecule type" value="Genomic_DNA"/>
</dbReference>
<dbReference type="InterPro" id="IPR015517">
    <property type="entry name" value="dCMP_deaminase-rel"/>
</dbReference>
<evidence type="ECO:0000256" key="1">
    <source>
        <dbReference type="ARBA" id="ARBA00001947"/>
    </source>
</evidence>
<evidence type="ECO:0000259" key="3">
    <source>
        <dbReference type="PROSITE" id="PS51747"/>
    </source>
</evidence>
<proteinExistence type="predicted"/>
<dbReference type="PANTHER" id="PTHR11086:SF18">
    <property type="entry name" value="DEOXYCYTIDYLATE DEAMINASE"/>
    <property type="match status" value="1"/>
</dbReference>
<protein>
    <submittedName>
        <fullName evidence="5">dCMP deaminase</fullName>
    </submittedName>
</protein>
<dbReference type="CDD" id="cd01286">
    <property type="entry name" value="deoxycytidylate_deaminase"/>
    <property type="match status" value="1"/>
</dbReference>
<dbReference type="SUPFAM" id="SSF53927">
    <property type="entry name" value="Cytidine deaminase-like"/>
    <property type="match status" value="1"/>
</dbReference>
<evidence type="ECO:0000256" key="2">
    <source>
        <dbReference type="ARBA" id="ARBA00022801"/>
    </source>
</evidence>
<feature type="domain" description="CMP/dCMP-type deaminase" evidence="3">
    <location>
        <begin position="44"/>
        <end position="162"/>
    </location>
</feature>
<dbReference type="Gene3D" id="3.40.140.10">
    <property type="entry name" value="Cytidine Deaminase, domain 2"/>
    <property type="match status" value="1"/>
</dbReference>
<evidence type="ECO:0000313" key="4">
    <source>
        <dbReference type="EMBL" id="SDK38901.1"/>
    </source>
</evidence>
<evidence type="ECO:0000313" key="5">
    <source>
        <dbReference type="EMBL" id="SDK46894.1"/>
    </source>
</evidence>
<keyword evidence="2" id="KW-0378">Hydrolase</keyword>
<dbReference type="Proteomes" id="UP000198803">
    <property type="component" value="Chromosome I"/>
</dbReference>
<dbReference type="EMBL" id="LT629693">
    <property type="protein sequence ID" value="SDK38901.1"/>
    <property type="molecule type" value="Genomic_DNA"/>
</dbReference>
<dbReference type="PANTHER" id="PTHR11086">
    <property type="entry name" value="DEOXYCYTIDYLATE DEAMINASE-RELATED"/>
    <property type="match status" value="1"/>
</dbReference>
<dbReference type="InterPro" id="IPR002125">
    <property type="entry name" value="CMP_dCMP_dom"/>
</dbReference>